<dbReference type="OrthoDB" id="9784036at2"/>
<dbReference type="InterPro" id="IPR052558">
    <property type="entry name" value="Siderophore_Hydrolase_D"/>
</dbReference>
<evidence type="ECO:0008006" key="6">
    <source>
        <dbReference type="Google" id="ProtNLM"/>
    </source>
</evidence>
<dbReference type="EMBL" id="FNAI01000006">
    <property type="protein sequence ID" value="SDE43386.1"/>
    <property type="molecule type" value="Genomic_DNA"/>
</dbReference>
<dbReference type="InterPro" id="IPR029058">
    <property type="entry name" value="AB_hydrolase_fold"/>
</dbReference>
<evidence type="ECO:0000256" key="1">
    <source>
        <dbReference type="ARBA" id="ARBA00005622"/>
    </source>
</evidence>
<dbReference type="Gene3D" id="3.40.50.1820">
    <property type="entry name" value="alpha/beta hydrolase"/>
    <property type="match status" value="1"/>
</dbReference>
<dbReference type="Proteomes" id="UP000199072">
    <property type="component" value="Unassembled WGS sequence"/>
</dbReference>
<organism evidence="4 5">
    <name type="scientific">Mucilaginibacter pineti</name>
    <dbReference type="NCBI Taxonomy" id="1391627"/>
    <lineage>
        <taxon>Bacteria</taxon>
        <taxon>Pseudomonadati</taxon>
        <taxon>Bacteroidota</taxon>
        <taxon>Sphingobacteriia</taxon>
        <taxon>Sphingobacteriales</taxon>
        <taxon>Sphingobacteriaceae</taxon>
        <taxon>Mucilaginibacter</taxon>
    </lineage>
</organism>
<evidence type="ECO:0000313" key="5">
    <source>
        <dbReference type="Proteomes" id="UP000199072"/>
    </source>
</evidence>
<keyword evidence="5" id="KW-1185">Reference proteome</keyword>
<comment type="similarity">
    <text evidence="1">Belongs to the esterase D family.</text>
</comment>
<protein>
    <recommendedName>
        <fullName evidence="6">Esterase</fullName>
    </recommendedName>
</protein>
<keyword evidence="3" id="KW-0732">Signal</keyword>
<reference evidence="4 5" key="1">
    <citation type="submission" date="2016-10" db="EMBL/GenBank/DDBJ databases">
        <authorList>
            <person name="de Groot N.N."/>
        </authorList>
    </citation>
    <scope>NUCLEOTIDE SEQUENCE [LARGE SCALE GENOMIC DNA]</scope>
    <source>
        <strain evidence="4 5">47C3B</strain>
    </source>
</reference>
<dbReference type="GO" id="GO:0016788">
    <property type="term" value="F:hydrolase activity, acting on ester bonds"/>
    <property type="evidence" value="ECO:0007669"/>
    <property type="project" value="TreeGrafter"/>
</dbReference>
<dbReference type="Pfam" id="PF00756">
    <property type="entry name" value="Esterase"/>
    <property type="match status" value="1"/>
</dbReference>
<sequence length="284" mass="32646">MKRSITILLLFINAFTFAQTANPIVIGQSVEILSKVLNEQRRINIYLPDEYSKNDTTQYPVIYIIDGGMQEDFLHITGIVQFNTQPWINRFPKSIVVGIENVDRKRDCSFAVDNLDFLKRVGFKKEYYTTYGGSAAYIKFIATELQPYISKNYKANNYKTVIGESFAGLLTTEILLKHRELFDTYIIMSPSLWWGNELLLKDAPALLGVKNKTKVNVYIGACNKKEDKIMYDDATALRDVLKKYGGPETTVFYDYLPAEIHSTMLHQSVYNAFKLIYPKTAYQK</sequence>
<evidence type="ECO:0000313" key="4">
    <source>
        <dbReference type="EMBL" id="SDE43386.1"/>
    </source>
</evidence>
<dbReference type="PANTHER" id="PTHR40841">
    <property type="entry name" value="SIDEROPHORE TRIACETYLFUSARININE C ESTERASE"/>
    <property type="match status" value="1"/>
</dbReference>
<gene>
    <name evidence="4" type="ORF">SAMN05216464_106120</name>
</gene>
<feature type="chain" id="PRO_5011626257" description="Esterase" evidence="3">
    <location>
        <begin position="19"/>
        <end position="284"/>
    </location>
</feature>
<name>A0A1G7CXJ3_9SPHI</name>
<dbReference type="PANTHER" id="PTHR40841:SF2">
    <property type="entry name" value="SIDEROPHORE-DEGRADING ESTERASE (EUROFUNG)"/>
    <property type="match status" value="1"/>
</dbReference>
<dbReference type="SUPFAM" id="SSF53474">
    <property type="entry name" value="alpha/beta-Hydrolases"/>
    <property type="match status" value="1"/>
</dbReference>
<keyword evidence="2" id="KW-0378">Hydrolase</keyword>
<feature type="signal peptide" evidence="3">
    <location>
        <begin position="1"/>
        <end position="18"/>
    </location>
</feature>
<evidence type="ECO:0000256" key="2">
    <source>
        <dbReference type="ARBA" id="ARBA00022801"/>
    </source>
</evidence>
<dbReference type="InterPro" id="IPR000801">
    <property type="entry name" value="Esterase-like"/>
</dbReference>
<proteinExistence type="inferred from homology"/>
<evidence type="ECO:0000256" key="3">
    <source>
        <dbReference type="SAM" id="SignalP"/>
    </source>
</evidence>
<dbReference type="RefSeq" id="WP_091150031.1">
    <property type="nucleotide sequence ID" value="NZ_FNAI01000006.1"/>
</dbReference>
<dbReference type="STRING" id="1391627.SAMN05216464_106120"/>
<dbReference type="AlphaFoldDB" id="A0A1G7CXJ3"/>
<accession>A0A1G7CXJ3</accession>